<dbReference type="Gene3D" id="3.40.190.10">
    <property type="entry name" value="Periplasmic binding protein-like II"/>
    <property type="match status" value="1"/>
</dbReference>
<evidence type="ECO:0000259" key="2">
    <source>
        <dbReference type="Pfam" id="PF04069"/>
    </source>
</evidence>
<dbReference type="InterPro" id="IPR007210">
    <property type="entry name" value="ABC_Gly_betaine_transp_sub-bd"/>
</dbReference>
<feature type="chain" id="PRO_5045796880" evidence="1">
    <location>
        <begin position="23"/>
        <end position="310"/>
    </location>
</feature>
<name>A0ABR9KM07_9ACTN</name>
<dbReference type="RefSeq" id="WP_192777700.1">
    <property type="nucleotide sequence ID" value="NZ_BAAASY010000004.1"/>
</dbReference>
<protein>
    <submittedName>
        <fullName evidence="3">Osmoprotectant transport system substrate-binding protein</fullName>
    </submittedName>
</protein>
<evidence type="ECO:0000256" key="1">
    <source>
        <dbReference type="SAM" id="SignalP"/>
    </source>
</evidence>
<feature type="domain" description="ABC-type glycine betaine transport system substrate-binding" evidence="2">
    <location>
        <begin position="53"/>
        <end position="305"/>
    </location>
</feature>
<evidence type="ECO:0000313" key="3">
    <source>
        <dbReference type="EMBL" id="MBE1563058.1"/>
    </source>
</evidence>
<dbReference type="Pfam" id="PF04069">
    <property type="entry name" value="OpuAC"/>
    <property type="match status" value="1"/>
</dbReference>
<evidence type="ECO:0000313" key="4">
    <source>
        <dbReference type="Proteomes" id="UP000661607"/>
    </source>
</evidence>
<feature type="signal peptide" evidence="1">
    <location>
        <begin position="1"/>
        <end position="22"/>
    </location>
</feature>
<dbReference type="CDD" id="cd13606">
    <property type="entry name" value="PBP2_ProX_like"/>
    <property type="match status" value="1"/>
</dbReference>
<gene>
    <name evidence="3" type="ORF">H4W81_005837</name>
</gene>
<comment type="caution">
    <text evidence="3">The sequence shown here is derived from an EMBL/GenBank/DDBJ whole genome shotgun (WGS) entry which is preliminary data.</text>
</comment>
<sequence>MRRIFGTAAVLLSAMLTLSACGGGGSGSNPLDTTSAGAAPTGTAPAAGGGTAIVGSFNFPESVLLGSIYAQALKAKGVTVEEKPNIGSREVIYNQVKSGGLTVLPEYNGALLFFVDPKSTAASKEDVNSELASKLPAELEILESSPAQDNDSLTVTKETAEKYKLTTIEDLAKVSKQMAVGGPPEFKKRREQQFKDVYGLEFKEWKPTGDTTADAIKDGTVQVGNVFTTDPKIIINNMVSLQDPKNVFSAQNVTPLVNKAAMTDTIRTTLNAVSAKLTTEGLTQMMQKISVDKDDPATVAKDWLTTNGLL</sequence>
<organism evidence="3 4">
    <name type="scientific">Nonomuraea africana</name>
    <dbReference type="NCBI Taxonomy" id="46171"/>
    <lineage>
        <taxon>Bacteria</taxon>
        <taxon>Bacillati</taxon>
        <taxon>Actinomycetota</taxon>
        <taxon>Actinomycetes</taxon>
        <taxon>Streptosporangiales</taxon>
        <taxon>Streptosporangiaceae</taxon>
        <taxon>Nonomuraea</taxon>
    </lineage>
</organism>
<dbReference type="PROSITE" id="PS51257">
    <property type="entry name" value="PROKAR_LIPOPROTEIN"/>
    <property type="match status" value="1"/>
</dbReference>
<proteinExistence type="predicted"/>
<dbReference type="Proteomes" id="UP000661607">
    <property type="component" value="Unassembled WGS sequence"/>
</dbReference>
<keyword evidence="4" id="KW-1185">Reference proteome</keyword>
<dbReference type="Gene3D" id="3.40.190.120">
    <property type="entry name" value="Osmoprotection protein (prox), domain 2"/>
    <property type="match status" value="1"/>
</dbReference>
<keyword evidence="1" id="KW-0732">Signal</keyword>
<accession>A0ABR9KM07</accession>
<dbReference type="SUPFAM" id="SSF53850">
    <property type="entry name" value="Periplasmic binding protein-like II"/>
    <property type="match status" value="1"/>
</dbReference>
<reference evidence="3 4" key="1">
    <citation type="submission" date="2020-10" db="EMBL/GenBank/DDBJ databases">
        <title>Sequencing the genomes of 1000 actinobacteria strains.</title>
        <authorList>
            <person name="Klenk H.-P."/>
        </authorList>
    </citation>
    <scope>NUCLEOTIDE SEQUENCE [LARGE SCALE GENOMIC DNA]</scope>
    <source>
        <strain evidence="3 4">DSM 43748</strain>
    </source>
</reference>
<dbReference type="EMBL" id="JADBEF010000001">
    <property type="protein sequence ID" value="MBE1563058.1"/>
    <property type="molecule type" value="Genomic_DNA"/>
</dbReference>